<keyword evidence="5" id="KW-0378">Hydrolase</keyword>
<dbReference type="SUPFAM" id="SSF51261">
    <property type="entry name" value="Duplicated hybrid motif"/>
    <property type="match status" value="1"/>
</dbReference>
<evidence type="ECO:0000313" key="10">
    <source>
        <dbReference type="EMBL" id="MDO6423947.1"/>
    </source>
</evidence>
<dbReference type="GO" id="GO:0006508">
    <property type="term" value="P:proteolysis"/>
    <property type="evidence" value="ECO:0007669"/>
    <property type="project" value="UniProtKB-KW"/>
</dbReference>
<dbReference type="Pfam" id="PF19425">
    <property type="entry name" value="Csd3_N2"/>
    <property type="match status" value="1"/>
</dbReference>
<evidence type="ECO:0000256" key="4">
    <source>
        <dbReference type="ARBA" id="ARBA00022723"/>
    </source>
</evidence>
<keyword evidence="4" id="KW-0479">Metal-binding</keyword>
<dbReference type="EMBL" id="JAUOPB010000012">
    <property type="protein sequence ID" value="MDO6423947.1"/>
    <property type="molecule type" value="Genomic_DNA"/>
</dbReference>
<dbReference type="InterPro" id="IPR016047">
    <property type="entry name" value="M23ase_b-sheet_dom"/>
</dbReference>
<evidence type="ECO:0000256" key="7">
    <source>
        <dbReference type="ARBA" id="ARBA00023049"/>
    </source>
</evidence>
<evidence type="ECO:0000256" key="5">
    <source>
        <dbReference type="ARBA" id="ARBA00022801"/>
    </source>
</evidence>
<dbReference type="GO" id="GO:0030313">
    <property type="term" value="C:cell envelope"/>
    <property type="evidence" value="ECO:0007669"/>
    <property type="project" value="UniProtKB-SubCell"/>
</dbReference>
<evidence type="ECO:0000256" key="1">
    <source>
        <dbReference type="ARBA" id="ARBA00001947"/>
    </source>
</evidence>
<evidence type="ECO:0000259" key="8">
    <source>
        <dbReference type="Pfam" id="PF01551"/>
    </source>
</evidence>
<evidence type="ECO:0000256" key="3">
    <source>
        <dbReference type="ARBA" id="ARBA00022670"/>
    </source>
</evidence>
<keyword evidence="6" id="KW-0862">Zinc</keyword>
<gene>
    <name evidence="10" type="ORF">Q4521_15795</name>
</gene>
<keyword evidence="7" id="KW-0482">Metalloprotease</keyword>
<organism evidence="10 11">
    <name type="scientific">Saccharophagus degradans</name>
    <dbReference type="NCBI Taxonomy" id="86304"/>
    <lineage>
        <taxon>Bacteria</taxon>
        <taxon>Pseudomonadati</taxon>
        <taxon>Pseudomonadota</taxon>
        <taxon>Gammaproteobacteria</taxon>
        <taxon>Cellvibrionales</taxon>
        <taxon>Cellvibrionaceae</taxon>
        <taxon>Saccharophagus</taxon>
    </lineage>
</organism>
<evidence type="ECO:0000313" key="11">
    <source>
        <dbReference type="Proteomes" id="UP001169760"/>
    </source>
</evidence>
<dbReference type="CDD" id="cd12797">
    <property type="entry name" value="M23_peptidase"/>
    <property type="match status" value="1"/>
</dbReference>
<dbReference type="Gene3D" id="2.70.70.10">
    <property type="entry name" value="Glucose Permease (Domain IIA)"/>
    <property type="match status" value="1"/>
</dbReference>
<keyword evidence="3" id="KW-0645">Protease</keyword>
<evidence type="ECO:0000259" key="9">
    <source>
        <dbReference type="Pfam" id="PF19425"/>
    </source>
</evidence>
<reference evidence="10" key="1">
    <citation type="submission" date="2023-07" db="EMBL/GenBank/DDBJ databases">
        <title>Genome content predicts the carbon catabolic preferences of heterotrophic bacteria.</title>
        <authorList>
            <person name="Gralka M."/>
        </authorList>
    </citation>
    <scope>NUCLEOTIDE SEQUENCE</scope>
    <source>
        <strain evidence="10">I3M17_2</strain>
    </source>
</reference>
<dbReference type="FunFam" id="2.70.70.10:FF:000002">
    <property type="entry name" value="Murein DD-endopeptidase MepM"/>
    <property type="match status" value="1"/>
</dbReference>
<dbReference type="InterPro" id="IPR045834">
    <property type="entry name" value="Csd3_N2"/>
</dbReference>
<dbReference type="GO" id="GO:0004222">
    <property type="term" value="F:metalloendopeptidase activity"/>
    <property type="evidence" value="ECO:0007669"/>
    <property type="project" value="TreeGrafter"/>
</dbReference>
<evidence type="ECO:0000256" key="6">
    <source>
        <dbReference type="ARBA" id="ARBA00022833"/>
    </source>
</evidence>
<dbReference type="RefSeq" id="WP_280945860.1">
    <property type="nucleotide sequence ID" value="NZ_CP123764.1"/>
</dbReference>
<proteinExistence type="predicted"/>
<name>A0AAW7X8J3_9GAMM</name>
<dbReference type="PANTHER" id="PTHR21666">
    <property type="entry name" value="PEPTIDASE-RELATED"/>
    <property type="match status" value="1"/>
</dbReference>
<dbReference type="GO" id="GO:0046872">
    <property type="term" value="F:metal ion binding"/>
    <property type="evidence" value="ECO:0007669"/>
    <property type="project" value="UniProtKB-KW"/>
</dbReference>
<comment type="subcellular location">
    <subcellularLocation>
        <location evidence="2">Cell envelope</location>
    </subcellularLocation>
</comment>
<dbReference type="InterPro" id="IPR011055">
    <property type="entry name" value="Dup_hybrid_motif"/>
</dbReference>
<dbReference type="AlphaFoldDB" id="A0AAW7X8J3"/>
<dbReference type="PANTHER" id="PTHR21666:SF288">
    <property type="entry name" value="CELL DIVISION PROTEIN YTFB"/>
    <property type="match status" value="1"/>
</dbReference>
<dbReference type="Pfam" id="PF01551">
    <property type="entry name" value="Peptidase_M23"/>
    <property type="match status" value="1"/>
</dbReference>
<comment type="caution">
    <text evidence="10">The sequence shown here is derived from an EMBL/GenBank/DDBJ whole genome shotgun (WGS) entry which is preliminary data.</text>
</comment>
<dbReference type="Gene3D" id="3.10.450.350">
    <property type="match status" value="2"/>
</dbReference>
<protein>
    <submittedName>
        <fullName evidence="10">Peptidoglycan DD-metalloendopeptidase family protein</fullName>
    </submittedName>
</protein>
<accession>A0AAW7X8J3</accession>
<sequence length="460" mass="51343">MEAFEKIKKSPALGFVKHFPRAHFIAVAALSVVLIGASMLPSDNASASRHEQVIAIPALSQVDEQPITLPVEPPPPEVKQTPYRISNQTVRSGDNLSLIFKRAGLSDKHMIGLLNGNADSKRLTKLFPGHTLEFSISDEGELVELQYVKSRLNKLVYTKLDSGYDFEEIVRQPDIHTASRSGKISTSLFDAGMQANLDDRLIMEFANIFGWDVDFALDIRKGDTFKVLYEEKFLDGEKLGNGEILAAEFINQGEAFRAVRYVNEDGESSYYAPDGTSMRKAFLRAPLDFRRISSNFNPKRLHPITKVVRPHRGTDYAADRGTPVWAAGAGRVIASGYTQYNGNYIVIQHGNNIQTKYLHLHKRFVKKGDRVKQKQRIGSVGSTGLSQAPHLHYEFLLDGVHRNPRTVINKLPKADSIAKSEMARFQNQTQVWIAELEPTTNTRYAASDILSESAEAKSSL</sequence>
<dbReference type="Proteomes" id="UP001169760">
    <property type="component" value="Unassembled WGS sequence"/>
</dbReference>
<feature type="domain" description="Csd3-like second N-terminal" evidence="9">
    <location>
        <begin position="178"/>
        <end position="298"/>
    </location>
</feature>
<evidence type="ECO:0000256" key="2">
    <source>
        <dbReference type="ARBA" id="ARBA00004196"/>
    </source>
</evidence>
<feature type="domain" description="M23ase beta-sheet core" evidence="8">
    <location>
        <begin position="310"/>
        <end position="404"/>
    </location>
</feature>
<comment type="cofactor">
    <cofactor evidence="1">
        <name>Zn(2+)</name>
        <dbReference type="ChEBI" id="CHEBI:29105"/>
    </cofactor>
</comment>
<dbReference type="InterPro" id="IPR050570">
    <property type="entry name" value="Cell_wall_metabolism_enzyme"/>
</dbReference>